<dbReference type="Proteomes" id="UP000029999">
    <property type="component" value="Unassembled WGS sequence"/>
</dbReference>
<evidence type="ECO:0000256" key="1">
    <source>
        <dbReference type="PROSITE-ProRule" id="PRU00409"/>
    </source>
</evidence>
<protein>
    <recommendedName>
        <fullName evidence="2">ATP-grasp domain-containing protein</fullName>
    </recommendedName>
</protein>
<dbReference type="AlphaFoldDB" id="A0A0A0BK78"/>
<reference evidence="3 4" key="1">
    <citation type="submission" date="2014-09" db="EMBL/GenBank/DDBJ databases">
        <authorList>
            <person name="Grob C."/>
            <person name="Taubert M."/>
            <person name="Howat A.M."/>
            <person name="Burns O.J."/>
            <person name="Dixon J.L."/>
            <person name="Chen Y."/>
            <person name="Murrell J.C."/>
        </authorList>
    </citation>
    <scope>NUCLEOTIDE SEQUENCE [LARGE SCALE GENOMIC DNA]</scope>
    <source>
        <strain evidence="3">L4</strain>
    </source>
</reference>
<accession>A0A0A0BK78</accession>
<dbReference type="InterPro" id="IPR011761">
    <property type="entry name" value="ATP-grasp"/>
</dbReference>
<evidence type="ECO:0000259" key="2">
    <source>
        <dbReference type="PROSITE" id="PS50975"/>
    </source>
</evidence>
<dbReference type="RefSeq" id="WP_036311599.1">
    <property type="nucleotide sequence ID" value="NZ_JRQD01000001.1"/>
</dbReference>
<dbReference type="InterPro" id="IPR016677">
    <property type="entry name" value="UCP016817_carboligase"/>
</dbReference>
<dbReference type="Gene3D" id="3.30.470.20">
    <property type="entry name" value="ATP-grasp fold, B domain"/>
    <property type="match status" value="1"/>
</dbReference>
<name>A0A0A0BK78_9GAMM</name>
<dbReference type="GO" id="GO:0046872">
    <property type="term" value="F:metal ion binding"/>
    <property type="evidence" value="ECO:0007669"/>
    <property type="project" value="InterPro"/>
</dbReference>
<dbReference type="PIRSF" id="PIRSF016817">
    <property type="entry name" value="UCP016817_carboligase"/>
    <property type="match status" value="1"/>
</dbReference>
<dbReference type="STRING" id="392484.LP43_0505"/>
<feature type="domain" description="ATP-grasp" evidence="2">
    <location>
        <begin position="92"/>
        <end position="280"/>
    </location>
</feature>
<dbReference type="InterPro" id="IPR003806">
    <property type="entry name" value="ATP-grasp_PylC-type"/>
</dbReference>
<comment type="caution">
    <text evidence="3">The sequence shown here is derived from an EMBL/GenBank/DDBJ whole genome shotgun (WGS) entry which is preliminary data.</text>
</comment>
<proteinExistence type="predicted"/>
<dbReference type="EMBL" id="JRQD01000001">
    <property type="protein sequence ID" value="KGM08082.1"/>
    <property type="molecule type" value="Genomic_DNA"/>
</dbReference>
<dbReference type="SUPFAM" id="SSF56059">
    <property type="entry name" value="Glutathione synthetase ATP-binding domain-like"/>
    <property type="match status" value="1"/>
</dbReference>
<keyword evidence="1" id="KW-0067">ATP-binding</keyword>
<gene>
    <name evidence="3" type="ORF">LP43_0505</name>
</gene>
<dbReference type="Pfam" id="PF02655">
    <property type="entry name" value="ATP-grasp_3"/>
    <property type="match status" value="1"/>
</dbReference>
<evidence type="ECO:0000313" key="4">
    <source>
        <dbReference type="Proteomes" id="UP000029999"/>
    </source>
</evidence>
<evidence type="ECO:0000313" key="3">
    <source>
        <dbReference type="EMBL" id="KGM08082.1"/>
    </source>
</evidence>
<sequence>MQRQLPILIFAQSARFMAESATLAGYSVWVADCFCDSDTVAVAQRHLTIPSLSTLTATDFFAAIETLSRGEPCQLVIGTGIEQLYPLIELLPANILYLGNTVQTLSLLRQAKSFFPLLDSLKLAYPSIQFQRPVRNHATWLYKDLSGYGGQSIQSALTVSETTNGYYQAFISGQSASVLFLANGEHTHVLGYNRLVNVKNQFRLAEIRTPLNLSNQLEQQLQKAINSITQATKLKGLCSLDFIFADNAFSILEINPRFSASAELISHHAQLFQWHLNALNGEIPTNTLNLPDSARLLAFFYAEQNSVVIDHPVWPESCHDLPAAGSYIQQGSPVCTIIIEAETHADCQQALQKQHLLVQQNLCIDS</sequence>
<dbReference type="GO" id="GO:0005524">
    <property type="term" value="F:ATP binding"/>
    <property type="evidence" value="ECO:0007669"/>
    <property type="project" value="UniProtKB-UniRule"/>
</dbReference>
<dbReference type="PROSITE" id="PS50975">
    <property type="entry name" value="ATP_GRASP"/>
    <property type="match status" value="1"/>
</dbReference>
<organism evidence="3 4">
    <name type="scientific">Methylophaga thiooxydans</name>
    <dbReference type="NCBI Taxonomy" id="392484"/>
    <lineage>
        <taxon>Bacteria</taxon>
        <taxon>Pseudomonadati</taxon>
        <taxon>Pseudomonadota</taxon>
        <taxon>Gammaproteobacteria</taxon>
        <taxon>Thiotrichales</taxon>
        <taxon>Piscirickettsiaceae</taxon>
        <taxon>Methylophaga</taxon>
    </lineage>
</organism>
<keyword evidence="1" id="KW-0547">Nucleotide-binding</keyword>